<dbReference type="InterPro" id="IPR037224">
    <property type="entry name" value="PapC_N_sf"/>
</dbReference>
<dbReference type="PROSITE" id="PS01151">
    <property type="entry name" value="FIMBRIAL_USHER"/>
    <property type="match status" value="1"/>
</dbReference>
<name>K8W9Q7_9GAMM</name>
<evidence type="ECO:0000256" key="5">
    <source>
        <dbReference type="ARBA" id="ARBA00022692"/>
    </source>
</evidence>
<reference evidence="11 12" key="1">
    <citation type="journal article" date="2012" name="BMC Genomics">
        <title>Comparative genomics of bacteria in the genus Providencia isolated from wild Drosophila melanogaster.</title>
        <authorList>
            <person name="Galac M.R."/>
            <person name="Lazzaro B.P."/>
        </authorList>
    </citation>
    <scope>NUCLEOTIDE SEQUENCE [LARGE SCALE GENOMIC DNA]</scope>
    <source>
        <strain evidence="11 12">DSM 19967</strain>
    </source>
</reference>
<dbReference type="PANTHER" id="PTHR30451:SF21">
    <property type="entry name" value="FIMBRIAL USHER DOMAIN-CONTAINING PROTEIN YDET-RELATED"/>
    <property type="match status" value="1"/>
</dbReference>
<comment type="caution">
    <text evidence="11">The sequence shown here is derived from an EMBL/GenBank/DDBJ whole genome shotgun (WGS) entry which is preliminary data.</text>
</comment>
<dbReference type="GO" id="GO:0015473">
    <property type="term" value="F:fimbrial usher porin activity"/>
    <property type="evidence" value="ECO:0007669"/>
    <property type="project" value="InterPro"/>
</dbReference>
<dbReference type="Gene3D" id="2.60.40.3110">
    <property type="match status" value="1"/>
</dbReference>
<evidence type="ECO:0000256" key="4">
    <source>
        <dbReference type="ARBA" id="ARBA00022558"/>
    </source>
</evidence>
<dbReference type="PROSITE" id="PS51257">
    <property type="entry name" value="PROKAR_LIPOPROTEIN"/>
    <property type="match status" value="1"/>
</dbReference>
<dbReference type="PATRIC" id="fig|1141660.3.peg.2770"/>
<gene>
    <name evidence="11" type="ORF">OO7_13873</name>
</gene>
<comment type="subcellular location">
    <subcellularLocation>
        <location evidence="1 9">Cell outer membrane</location>
        <topology evidence="1 9">Multi-pass membrane protein</topology>
    </subcellularLocation>
</comment>
<comment type="similarity">
    <text evidence="2 9">Belongs to the fimbrial export usher family.</text>
</comment>
<keyword evidence="7 9" id="KW-0472">Membrane</keyword>
<proteinExistence type="inferred from homology"/>
<dbReference type="InterPro" id="IPR000015">
    <property type="entry name" value="Fimb_usher"/>
</dbReference>
<evidence type="ECO:0000256" key="3">
    <source>
        <dbReference type="ARBA" id="ARBA00022448"/>
    </source>
</evidence>
<keyword evidence="12" id="KW-1185">Reference proteome</keyword>
<dbReference type="PANTHER" id="PTHR30451">
    <property type="entry name" value="OUTER MEMBRANE USHER PROTEIN"/>
    <property type="match status" value="1"/>
</dbReference>
<organism evidence="11 12">
    <name type="scientific">Providencia sneebia DSM 19967</name>
    <dbReference type="NCBI Taxonomy" id="1141660"/>
    <lineage>
        <taxon>Bacteria</taxon>
        <taxon>Pseudomonadati</taxon>
        <taxon>Pseudomonadota</taxon>
        <taxon>Gammaproteobacteria</taxon>
        <taxon>Enterobacterales</taxon>
        <taxon>Morganellaceae</taxon>
        <taxon>Providencia</taxon>
    </lineage>
</organism>
<feature type="domain" description="PapC N-terminal" evidence="10">
    <location>
        <begin position="46"/>
        <end position="178"/>
    </location>
</feature>
<dbReference type="Pfam" id="PF00577">
    <property type="entry name" value="Usher"/>
    <property type="match status" value="1"/>
</dbReference>
<dbReference type="InterPro" id="IPR025885">
    <property type="entry name" value="PapC_N"/>
</dbReference>
<dbReference type="EMBL" id="AKKN01000011">
    <property type="protein sequence ID" value="EKT54222.1"/>
    <property type="molecule type" value="Genomic_DNA"/>
</dbReference>
<dbReference type="Pfam" id="PF13954">
    <property type="entry name" value="PapC_N"/>
    <property type="match status" value="1"/>
</dbReference>
<dbReference type="GO" id="GO:0009297">
    <property type="term" value="P:pilus assembly"/>
    <property type="evidence" value="ECO:0007669"/>
    <property type="project" value="InterPro"/>
</dbReference>
<dbReference type="GO" id="GO:0009279">
    <property type="term" value="C:cell outer membrane"/>
    <property type="evidence" value="ECO:0007669"/>
    <property type="project" value="UniProtKB-SubCell"/>
</dbReference>
<keyword evidence="8 9" id="KW-0998">Cell outer membrane</keyword>
<dbReference type="SUPFAM" id="SSF141729">
    <property type="entry name" value="FimD N-terminal domain-like"/>
    <property type="match status" value="1"/>
</dbReference>
<keyword evidence="4 9" id="KW-1029">Fimbrium biogenesis</keyword>
<evidence type="ECO:0000256" key="7">
    <source>
        <dbReference type="ARBA" id="ARBA00023136"/>
    </source>
</evidence>
<dbReference type="Gene3D" id="3.10.20.410">
    <property type="match status" value="1"/>
</dbReference>
<evidence type="ECO:0000256" key="8">
    <source>
        <dbReference type="ARBA" id="ARBA00023237"/>
    </source>
</evidence>
<keyword evidence="5 9" id="KW-0812">Transmembrane</keyword>
<keyword evidence="6" id="KW-0732">Signal</keyword>
<evidence type="ECO:0000256" key="6">
    <source>
        <dbReference type="ARBA" id="ARBA00022729"/>
    </source>
</evidence>
<sequence length="524" mass="59817">MNRFNHKKYPLSPIFVAILFASFSCEMKSADYYPPSLLRIEGTDTQLTNEDLDVFRENDLAPGKYYVKFYINNNLILTKDINFVMMPDPKSAKQLTPCFSYTEWQNFGIDLDSNLNTDQDCVNINSIKYMSQYLDLNTKIYSLTVPQSMIDSQRIRKLEEEQWDNGIPAIFVNYSFSAFNNYSHGKVDDSYFGNIQTKLNIGAWRYRNYSTWMNNSYDKNKWNNISNTVSRNINSIKSELTLGNLYTSSQLFDSFKLKGAKLATDRQMEPYDLTQYAPSVNGIANSESIVTIVQNDQVIYKKNVPAGPFEITDYYPMSNGGNLYVNVQESNGSEVNFIVPFSSIAFLERKGSIRYSLSTGKYDSHNKGDGNYVSQFESYYGLTNYMTIFSGILYAEDYQAYAVGTGFNLGSYGAVTTDIVHSRAKVDSNKTLSGNAFRVNYSKRIEMTDTSVSVAGFRHFDSNFLNIDDAYSYDENYRGSYDKLKNEYTVSLTQPIFNTSSSINLNSVVYEYASGSKRHLIMWA</sequence>
<evidence type="ECO:0000256" key="9">
    <source>
        <dbReference type="RuleBase" id="RU003884"/>
    </source>
</evidence>
<dbReference type="Proteomes" id="UP000010290">
    <property type="component" value="Chromosome"/>
</dbReference>
<protein>
    <submittedName>
        <fullName evidence="11">Fimbrial biogenesis outer membrane usher protein</fullName>
    </submittedName>
</protein>
<dbReference type="AlphaFoldDB" id="K8W9Q7"/>
<dbReference type="RefSeq" id="WP_008916521.1">
    <property type="nucleotide sequence ID" value="NZ_CM001773.1"/>
</dbReference>
<evidence type="ECO:0000256" key="2">
    <source>
        <dbReference type="ARBA" id="ARBA00008064"/>
    </source>
</evidence>
<dbReference type="HOGENOM" id="CLU_009120_0_5_6"/>
<dbReference type="InterPro" id="IPR018030">
    <property type="entry name" value="Fimbrial_membr_usher_CS"/>
</dbReference>
<accession>K8W9Q7</accession>
<evidence type="ECO:0000259" key="10">
    <source>
        <dbReference type="Pfam" id="PF13954"/>
    </source>
</evidence>
<evidence type="ECO:0000313" key="12">
    <source>
        <dbReference type="Proteomes" id="UP000010290"/>
    </source>
</evidence>
<evidence type="ECO:0000313" key="11">
    <source>
        <dbReference type="EMBL" id="EKT54222.1"/>
    </source>
</evidence>
<evidence type="ECO:0000256" key="1">
    <source>
        <dbReference type="ARBA" id="ARBA00004571"/>
    </source>
</evidence>
<keyword evidence="3 9" id="KW-0813">Transport</keyword>